<keyword evidence="2" id="KW-1185">Reference proteome</keyword>
<gene>
    <name evidence="1" type="ORF">C489_20751</name>
</gene>
<accession>L9XML9</accession>
<protein>
    <submittedName>
        <fullName evidence="1">Uncharacterized protein</fullName>
    </submittedName>
</protein>
<dbReference type="AlphaFoldDB" id="L9XML9"/>
<evidence type="ECO:0000313" key="2">
    <source>
        <dbReference type="Proteomes" id="UP000011632"/>
    </source>
</evidence>
<name>L9XML9_9EURY</name>
<dbReference type="Proteomes" id="UP000011632">
    <property type="component" value="Unassembled WGS sequence"/>
</dbReference>
<sequence length="40" mass="4741">MEDFVRLRINSGVQPIAMLVKLNHCLVERDVIRILIYCRL</sequence>
<comment type="caution">
    <text evidence="1">The sequence shown here is derived from an EMBL/GenBank/DDBJ whole genome shotgun (WGS) entry which is preliminary data.</text>
</comment>
<organism evidence="1 2">
    <name type="scientific">Natrinema versiforme JCM 10478</name>
    <dbReference type="NCBI Taxonomy" id="1227496"/>
    <lineage>
        <taxon>Archaea</taxon>
        <taxon>Methanobacteriati</taxon>
        <taxon>Methanobacteriota</taxon>
        <taxon>Stenosarchaea group</taxon>
        <taxon>Halobacteria</taxon>
        <taxon>Halobacteriales</taxon>
        <taxon>Natrialbaceae</taxon>
        <taxon>Natrinema</taxon>
    </lineage>
</organism>
<evidence type="ECO:0000313" key="1">
    <source>
        <dbReference type="EMBL" id="ELY62980.1"/>
    </source>
</evidence>
<dbReference type="EMBL" id="AOID01000064">
    <property type="protein sequence ID" value="ELY62980.1"/>
    <property type="molecule type" value="Genomic_DNA"/>
</dbReference>
<proteinExistence type="predicted"/>
<dbReference type="PATRIC" id="fig|1227496.3.peg.4154"/>
<reference evidence="1 2" key="1">
    <citation type="journal article" date="2014" name="PLoS Genet.">
        <title>Phylogenetically driven sequencing of extremely halophilic archaea reveals strategies for static and dynamic osmo-response.</title>
        <authorList>
            <person name="Becker E.A."/>
            <person name="Seitzer P.M."/>
            <person name="Tritt A."/>
            <person name="Larsen D."/>
            <person name="Krusor M."/>
            <person name="Yao A.I."/>
            <person name="Wu D."/>
            <person name="Madern D."/>
            <person name="Eisen J.A."/>
            <person name="Darling A.E."/>
            <person name="Facciotti M.T."/>
        </authorList>
    </citation>
    <scope>NUCLEOTIDE SEQUENCE [LARGE SCALE GENOMIC DNA]</scope>
    <source>
        <strain evidence="1 2">JCM 10478</strain>
    </source>
</reference>